<dbReference type="InterPro" id="IPR005901">
    <property type="entry name" value="GLPGLI"/>
</dbReference>
<feature type="signal peptide" evidence="1">
    <location>
        <begin position="1"/>
        <end position="21"/>
    </location>
</feature>
<keyword evidence="1" id="KW-0732">Signal</keyword>
<dbReference type="EMBL" id="LRQG01000010">
    <property type="protein sequence ID" value="KXA44256.1"/>
    <property type="molecule type" value="Genomic_DNA"/>
</dbReference>
<evidence type="ECO:0008006" key="4">
    <source>
        <dbReference type="Google" id="ProtNLM"/>
    </source>
</evidence>
<comment type="caution">
    <text evidence="2">The sequence shown here is derived from an EMBL/GenBank/DDBJ whole genome shotgun (WGS) entry which is preliminary data.</text>
</comment>
<accession>A0A133QN05</accession>
<name>A0A133QN05_9BACT</name>
<protein>
    <recommendedName>
        <fullName evidence="4">GLPGLI family protein</fullName>
    </recommendedName>
</protein>
<dbReference type="AlphaFoldDB" id="A0A133QN05"/>
<dbReference type="STRING" id="28128.HMPREF3226_00172"/>
<sequence length="295" mass="34067">MRRFYFILITCIFSLSISAQRVINPNQRKEQAVIDKVQYRVTYRTKSVQNTENKDERGGYIYSSDDMRLDIGSKLSKFYSYSKEAYEAKMLEYYQKGSFDTRPKMNGGALSWVLYRNYPTGKTLYLDAVLMDEFRVEEPMEQPDWQLVPDSVATILGYNCQMARTIYKGRMWTAWYTEDIPLDNGPWKLCGLPGLILRAYDSDQQYVFDGVGLEQLNGSADVLYNKVYDKAEQTTMSQFDDLAAKTTIYDVMRAKGYEVKVVSVGNGDGTKEDVLRSFRQRTPRNPIELGNSTKQ</sequence>
<dbReference type="RefSeq" id="WP_082745745.1">
    <property type="nucleotide sequence ID" value="NZ_KQ957189.1"/>
</dbReference>
<evidence type="ECO:0000256" key="1">
    <source>
        <dbReference type="SAM" id="SignalP"/>
    </source>
</evidence>
<reference evidence="3" key="1">
    <citation type="submission" date="2016-01" db="EMBL/GenBank/DDBJ databases">
        <authorList>
            <person name="Mitreva M."/>
            <person name="Pepin K.H."/>
            <person name="Mihindukulasuriya K.A."/>
            <person name="Fulton R."/>
            <person name="Fronick C."/>
            <person name="O'Laughlin M."/>
            <person name="Miner T."/>
            <person name="Herter B."/>
            <person name="Rosa B.A."/>
            <person name="Cordes M."/>
            <person name="Tomlinson C."/>
            <person name="Wollam A."/>
            <person name="Palsikar V.B."/>
            <person name="Mardis E.R."/>
            <person name="Wilson R.K."/>
        </authorList>
    </citation>
    <scope>NUCLEOTIDE SEQUENCE [LARGE SCALE GENOMIC DNA]</scope>
    <source>
        <strain evidence="3">MJR7716</strain>
    </source>
</reference>
<organism evidence="2 3">
    <name type="scientific">Prevotella corporis</name>
    <dbReference type="NCBI Taxonomy" id="28128"/>
    <lineage>
        <taxon>Bacteria</taxon>
        <taxon>Pseudomonadati</taxon>
        <taxon>Bacteroidota</taxon>
        <taxon>Bacteroidia</taxon>
        <taxon>Bacteroidales</taxon>
        <taxon>Prevotellaceae</taxon>
        <taxon>Prevotella</taxon>
    </lineage>
</organism>
<gene>
    <name evidence="2" type="ORF">HMPREF3226_00172</name>
</gene>
<dbReference type="Proteomes" id="UP000070533">
    <property type="component" value="Unassembled WGS sequence"/>
</dbReference>
<dbReference type="NCBIfam" id="TIGR01200">
    <property type="entry name" value="GLPGLI"/>
    <property type="match status" value="1"/>
</dbReference>
<evidence type="ECO:0000313" key="2">
    <source>
        <dbReference type="EMBL" id="KXA44256.1"/>
    </source>
</evidence>
<proteinExistence type="predicted"/>
<dbReference type="Pfam" id="PF09697">
    <property type="entry name" value="Porph_ging"/>
    <property type="match status" value="1"/>
</dbReference>
<dbReference type="PATRIC" id="fig|28128.5.peg.172"/>
<keyword evidence="3" id="KW-1185">Reference proteome</keyword>
<evidence type="ECO:0000313" key="3">
    <source>
        <dbReference type="Proteomes" id="UP000070533"/>
    </source>
</evidence>
<feature type="chain" id="PRO_5007458812" description="GLPGLI family protein" evidence="1">
    <location>
        <begin position="22"/>
        <end position="295"/>
    </location>
</feature>
<dbReference type="OrthoDB" id="1440774at2"/>
<dbReference type="eggNOG" id="ENOG502ZAJU">
    <property type="taxonomic scope" value="Bacteria"/>
</dbReference>